<dbReference type="Proteomes" id="UP000735302">
    <property type="component" value="Unassembled WGS sequence"/>
</dbReference>
<evidence type="ECO:0000256" key="2">
    <source>
        <dbReference type="SAM" id="SignalP"/>
    </source>
</evidence>
<protein>
    <recommendedName>
        <fullName evidence="5">Secreted protein</fullName>
    </recommendedName>
</protein>
<dbReference type="AlphaFoldDB" id="A0AAV4ALE6"/>
<proteinExistence type="predicted"/>
<sequence>MPVFTVNRVRNKIASLFMFVVVIRLQARSLSAVPPTPLKEGYGSNNSFIRLTRVWFLQIASPQQGDLRLSDPLSGLGAGGGARTRDRRIPTDHRADSLATGPSTPRLTKDHYLSRGPGMVVYVYSQSTTR</sequence>
<keyword evidence="2" id="KW-0732">Signal</keyword>
<keyword evidence="4" id="KW-1185">Reference proteome</keyword>
<feature type="signal peptide" evidence="2">
    <location>
        <begin position="1"/>
        <end position="32"/>
    </location>
</feature>
<evidence type="ECO:0000256" key="1">
    <source>
        <dbReference type="SAM" id="MobiDB-lite"/>
    </source>
</evidence>
<evidence type="ECO:0000313" key="3">
    <source>
        <dbReference type="EMBL" id="GFO07164.1"/>
    </source>
</evidence>
<feature type="region of interest" description="Disordered" evidence="1">
    <location>
        <begin position="70"/>
        <end position="109"/>
    </location>
</feature>
<comment type="caution">
    <text evidence="3">The sequence shown here is derived from an EMBL/GenBank/DDBJ whole genome shotgun (WGS) entry which is preliminary data.</text>
</comment>
<gene>
    <name evidence="3" type="ORF">PoB_003366900</name>
</gene>
<reference evidence="3 4" key="1">
    <citation type="journal article" date="2021" name="Elife">
        <title>Chloroplast acquisition without the gene transfer in kleptoplastic sea slugs, Plakobranchus ocellatus.</title>
        <authorList>
            <person name="Maeda T."/>
            <person name="Takahashi S."/>
            <person name="Yoshida T."/>
            <person name="Shimamura S."/>
            <person name="Takaki Y."/>
            <person name="Nagai Y."/>
            <person name="Toyoda A."/>
            <person name="Suzuki Y."/>
            <person name="Arimoto A."/>
            <person name="Ishii H."/>
            <person name="Satoh N."/>
            <person name="Nishiyama T."/>
            <person name="Hasebe M."/>
            <person name="Maruyama T."/>
            <person name="Minagawa J."/>
            <person name="Obokata J."/>
            <person name="Shigenobu S."/>
        </authorList>
    </citation>
    <scope>NUCLEOTIDE SEQUENCE [LARGE SCALE GENOMIC DNA]</scope>
</reference>
<accession>A0AAV4ALE6</accession>
<feature type="chain" id="PRO_5043708109" description="Secreted protein" evidence="2">
    <location>
        <begin position="33"/>
        <end position="130"/>
    </location>
</feature>
<evidence type="ECO:0000313" key="4">
    <source>
        <dbReference type="Proteomes" id="UP000735302"/>
    </source>
</evidence>
<name>A0AAV4ALE6_9GAST</name>
<organism evidence="3 4">
    <name type="scientific">Plakobranchus ocellatus</name>
    <dbReference type="NCBI Taxonomy" id="259542"/>
    <lineage>
        <taxon>Eukaryota</taxon>
        <taxon>Metazoa</taxon>
        <taxon>Spiralia</taxon>
        <taxon>Lophotrochozoa</taxon>
        <taxon>Mollusca</taxon>
        <taxon>Gastropoda</taxon>
        <taxon>Heterobranchia</taxon>
        <taxon>Euthyneura</taxon>
        <taxon>Panpulmonata</taxon>
        <taxon>Sacoglossa</taxon>
        <taxon>Placobranchoidea</taxon>
        <taxon>Plakobranchidae</taxon>
        <taxon>Plakobranchus</taxon>
    </lineage>
</organism>
<evidence type="ECO:0008006" key="5">
    <source>
        <dbReference type="Google" id="ProtNLM"/>
    </source>
</evidence>
<feature type="compositionally biased region" description="Basic and acidic residues" evidence="1">
    <location>
        <begin position="83"/>
        <end position="96"/>
    </location>
</feature>
<dbReference type="EMBL" id="BLXT01003842">
    <property type="protein sequence ID" value="GFO07164.1"/>
    <property type="molecule type" value="Genomic_DNA"/>
</dbReference>